<organism evidence="5 6">
    <name type="scientific">Rhizobium oryzicola</name>
    <dbReference type="NCBI Taxonomy" id="1232668"/>
    <lineage>
        <taxon>Bacteria</taxon>
        <taxon>Pseudomonadati</taxon>
        <taxon>Pseudomonadota</taxon>
        <taxon>Alphaproteobacteria</taxon>
        <taxon>Hyphomicrobiales</taxon>
        <taxon>Rhizobiaceae</taxon>
        <taxon>Rhizobium/Agrobacterium group</taxon>
        <taxon>Rhizobium</taxon>
    </lineage>
</organism>
<comment type="caution">
    <text evidence="5">The sequence shown here is derived from an EMBL/GenBank/DDBJ whole genome shotgun (WGS) entry which is preliminary data.</text>
</comment>
<evidence type="ECO:0000256" key="2">
    <source>
        <dbReference type="ARBA" id="ARBA00023125"/>
    </source>
</evidence>
<evidence type="ECO:0000313" key="5">
    <source>
        <dbReference type="EMBL" id="MDO1582240.1"/>
    </source>
</evidence>
<feature type="domain" description="HTH araC/xylS-type" evidence="4">
    <location>
        <begin position="233"/>
        <end position="331"/>
    </location>
</feature>
<dbReference type="PRINTS" id="PR00032">
    <property type="entry name" value="HTHARAC"/>
</dbReference>
<evidence type="ECO:0000256" key="3">
    <source>
        <dbReference type="ARBA" id="ARBA00023163"/>
    </source>
</evidence>
<keyword evidence="1" id="KW-0805">Transcription regulation</keyword>
<evidence type="ECO:0000259" key="4">
    <source>
        <dbReference type="PROSITE" id="PS01124"/>
    </source>
</evidence>
<dbReference type="SUPFAM" id="SSF46689">
    <property type="entry name" value="Homeodomain-like"/>
    <property type="match status" value="1"/>
</dbReference>
<reference evidence="5" key="1">
    <citation type="journal article" date="2015" name="Int. J. Syst. Evol. Microbiol.">
        <title>Rhizobium oryzicola sp. nov., potential plant-growth-promoting endophytic bacteria isolated from rice roots.</title>
        <authorList>
            <person name="Zhang X.X."/>
            <person name="Gao J.S."/>
            <person name="Cao Y.H."/>
            <person name="Sheirdil R.A."/>
            <person name="Wang X.C."/>
            <person name="Zhang L."/>
        </authorList>
    </citation>
    <scope>NUCLEOTIDE SEQUENCE</scope>
    <source>
        <strain evidence="5">05753</strain>
    </source>
</reference>
<dbReference type="Gene3D" id="1.10.10.60">
    <property type="entry name" value="Homeodomain-like"/>
    <property type="match status" value="1"/>
</dbReference>
<dbReference type="Proteomes" id="UP001169006">
    <property type="component" value="Unassembled WGS sequence"/>
</dbReference>
<proteinExistence type="predicted"/>
<reference evidence="5" key="2">
    <citation type="submission" date="2023-07" db="EMBL/GenBank/DDBJ databases">
        <authorList>
            <person name="Sun H."/>
        </authorList>
    </citation>
    <scope>NUCLEOTIDE SEQUENCE</scope>
    <source>
        <strain evidence="5">05753</strain>
    </source>
</reference>
<dbReference type="PROSITE" id="PS01124">
    <property type="entry name" value="HTH_ARAC_FAMILY_2"/>
    <property type="match status" value="1"/>
</dbReference>
<sequence>MSARFNWNGFSEILPGDLFNDNLTKTERNGRFESTRKQFLPAAGDGMVAFVKTPDLRVLLVDCAIREEKLHEVTDEGLIRFHFNFDLSLETTYGHNRLESIVRHDAGIFSAPGDYVMQDRILPGHWQKFLTVACCPQWLKDFFGIDAASLLEQRKEETEGPFQHCSLHFNAAMREAVQLMLSGPQSASVMENCMNAAFITIKAQELVFHALEQARTLSAVEALLRPTDLRAAKAVLDLLEVNYAHPPSLADLSRKLGTNRTKLQQAFKQVHGETIGGATERLRMTAAQKLLINTDMSISHIAFEVGYAQLSSFSSRFKAYFGISPKELRRKLAN</sequence>
<dbReference type="PANTHER" id="PTHR47893">
    <property type="entry name" value="REGULATORY PROTEIN PCHR"/>
    <property type="match status" value="1"/>
</dbReference>
<dbReference type="RefSeq" id="WP_302076380.1">
    <property type="nucleotide sequence ID" value="NZ_JAUKWQ010000002.1"/>
</dbReference>
<gene>
    <name evidence="5" type="ORF">Q2T52_09035</name>
</gene>
<protein>
    <submittedName>
        <fullName evidence="5">AraC family transcriptional regulator</fullName>
    </submittedName>
</protein>
<evidence type="ECO:0000313" key="6">
    <source>
        <dbReference type="Proteomes" id="UP001169006"/>
    </source>
</evidence>
<keyword evidence="3" id="KW-0804">Transcription</keyword>
<dbReference type="InterPro" id="IPR020449">
    <property type="entry name" value="Tscrpt_reg_AraC-type_HTH"/>
</dbReference>
<accession>A0ABT8SUZ1</accession>
<dbReference type="InterPro" id="IPR053142">
    <property type="entry name" value="PchR_regulatory_protein"/>
</dbReference>
<evidence type="ECO:0000256" key="1">
    <source>
        <dbReference type="ARBA" id="ARBA00023015"/>
    </source>
</evidence>
<dbReference type="InterPro" id="IPR018060">
    <property type="entry name" value="HTH_AraC"/>
</dbReference>
<dbReference type="PANTHER" id="PTHR47893:SF1">
    <property type="entry name" value="REGULATORY PROTEIN PCHR"/>
    <property type="match status" value="1"/>
</dbReference>
<name>A0ABT8SUZ1_9HYPH</name>
<dbReference type="InterPro" id="IPR009057">
    <property type="entry name" value="Homeodomain-like_sf"/>
</dbReference>
<keyword evidence="6" id="KW-1185">Reference proteome</keyword>
<dbReference type="SMART" id="SM00342">
    <property type="entry name" value="HTH_ARAC"/>
    <property type="match status" value="1"/>
</dbReference>
<dbReference type="EMBL" id="JAUKWQ010000002">
    <property type="protein sequence ID" value="MDO1582240.1"/>
    <property type="molecule type" value="Genomic_DNA"/>
</dbReference>
<dbReference type="Pfam" id="PF12833">
    <property type="entry name" value="HTH_18"/>
    <property type="match status" value="1"/>
</dbReference>
<keyword evidence="2" id="KW-0238">DNA-binding</keyword>